<dbReference type="PANTHER" id="PTHR30024">
    <property type="entry name" value="ALIPHATIC SULFONATES-BINDING PROTEIN-RELATED"/>
    <property type="match status" value="1"/>
</dbReference>
<evidence type="ECO:0000259" key="2">
    <source>
        <dbReference type="Pfam" id="PF09084"/>
    </source>
</evidence>
<evidence type="ECO:0000313" key="6">
    <source>
        <dbReference type="Proteomes" id="UP000659061"/>
    </source>
</evidence>
<name>A0A8I0KHN4_9ACTN</name>
<accession>A0A8I0KHN4</accession>
<comment type="caution">
    <text evidence="3">The sequence shown here is derived from an EMBL/GenBank/DDBJ whole genome shotgun (WGS) entry which is preliminary data.</text>
</comment>
<dbReference type="Gene3D" id="3.40.190.10">
    <property type="entry name" value="Periplasmic binding protein-like II"/>
    <property type="match status" value="2"/>
</dbReference>
<dbReference type="SUPFAM" id="SSF53850">
    <property type="entry name" value="Periplasmic binding protein-like II"/>
    <property type="match status" value="1"/>
</dbReference>
<feature type="domain" description="SsuA/THI5-like" evidence="2">
    <location>
        <begin position="61"/>
        <end position="215"/>
    </location>
</feature>
<protein>
    <submittedName>
        <fullName evidence="3">ABC transporter substrate-binding protein</fullName>
    </submittedName>
    <submittedName>
        <fullName evidence="4">Sulfonate transport system substrate-binding protein</fullName>
    </submittedName>
</protein>
<gene>
    <name evidence="4" type="ORF">BJ975_000540</name>
    <name evidence="3" type="ORF">IDH50_01655</name>
</gene>
<reference evidence="3" key="2">
    <citation type="submission" date="2020-09" db="EMBL/GenBank/DDBJ databases">
        <title>Novel species in genus Aeromicrobium.</title>
        <authorList>
            <person name="Zhang G."/>
        </authorList>
    </citation>
    <scope>NUCLEOTIDE SEQUENCE</scope>
    <source>
        <strain evidence="3">SSW1-57</strain>
    </source>
</reference>
<reference evidence="4 5" key="1">
    <citation type="submission" date="2020-07" db="EMBL/GenBank/DDBJ databases">
        <title>Sequencing the genomes of 1000 actinobacteria strains.</title>
        <authorList>
            <person name="Klenk H.-P."/>
        </authorList>
    </citation>
    <scope>NUCLEOTIDE SEQUENCE [LARGE SCALE GENOMIC DNA]</scope>
    <source>
        <strain evidence="4 5">DSM 19087</strain>
    </source>
</reference>
<dbReference type="PANTHER" id="PTHR30024:SF48">
    <property type="entry name" value="ABC TRANSPORTER SUBSTRATE-BINDING PROTEIN"/>
    <property type="match status" value="1"/>
</dbReference>
<dbReference type="InterPro" id="IPR015168">
    <property type="entry name" value="SsuA/THI5"/>
</dbReference>
<feature type="chain" id="PRO_5035003414" evidence="1">
    <location>
        <begin position="32"/>
        <end position="367"/>
    </location>
</feature>
<dbReference type="EMBL" id="JACWMT010000001">
    <property type="protein sequence ID" value="MBD1268927.1"/>
    <property type="molecule type" value="Genomic_DNA"/>
</dbReference>
<sequence>MSLSPQRRRRTVGAAVALVAAMGLAACGADAASDGSGKTSSVTLTLGQNDPSVKVLLPASGVFNDAPYDLEFVDFTNQVDASTALTTGEIDGSFLAQYTVVQAAANAKPTWTQKTAPYRTIGVPAFIDVESHDPFGTVSSAKSGITELTAESVRGKKWTASPGATNYLTMLQTLNHLGLGIDDIEYVQLDNAAGAIALLNNEVDLASGAYSAYIETVNAGGHNLDSSHDVGPGSPSALVATTKSLGDPDKEAAWEDFTRRYAAYRVWVLENKDEYVKALVEANKVTEEAAAAQWLQFGRGGFGPVTPENVAAGQDIADLAFGEGVIPAEIDASIGYDDRFTAAIEKGVEESGLDAAIAASIEENPAQ</sequence>
<dbReference type="Proteomes" id="UP000659061">
    <property type="component" value="Unassembled WGS sequence"/>
</dbReference>
<proteinExistence type="predicted"/>
<dbReference type="RefSeq" id="WP_179423412.1">
    <property type="nucleotide sequence ID" value="NZ_BAAAMP010000002.1"/>
</dbReference>
<keyword evidence="5" id="KW-1185">Reference proteome</keyword>
<evidence type="ECO:0000313" key="4">
    <source>
        <dbReference type="EMBL" id="NYI37165.1"/>
    </source>
</evidence>
<dbReference type="Proteomes" id="UP000587211">
    <property type="component" value="Unassembled WGS sequence"/>
</dbReference>
<evidence type="ECO:0000256" key="1">
    <source>
        <dbReference type="SAM" id="SignalP"/>
    </source>
</evidence>
<dbReference type="PROSITE" id="PS51257">
    <property type="entry name" value="PROKAR_LIPOPROTEIN"/>
    <property type="match status" value="1"/>
</dbReference>
<feature type="signal peptide" evidence="1">
    <location>
        <begin position="1"/>
        <end position="31"/>
    </location>
</feature>
<dbReference type="Pfam" id="PF09084">
    <property type="entry name" value="NMT1"/>
    <property type="match status" value="1"/>
</dbReference>
<dbReference type="EMBL" id="JACBZN010000001">
    <property type="protein sequence ID" value="NYI37165.1"/>
    <property type="molecule type" value="Genomic_DNA"/>
</dbReference>
<organism evidence="3 6">
    <name type="scientific">Aeromicrobium tamlense</name>
    <dbReference type="NCBI Taxonomy" id="375541"/>
    <lineage>
        <taxon>Bacteria</taxon>
        <taxon>Bacillati</taxon>
        <taxon>Actinomycetota</taxon>
        <taxon>Actinomycetes</taxon>
        <taxon>Propionibacteriales</taxon>
        <taxon>Nocardioidaceae</taxon>
        <taxon>Aeromicrobium</taxon>
    </lineage>
</organism>
<evidence type="ECO:0000313" key="3">
    <source>
        <dbReference type="EMBL" id="MBD1268927.1"/>
    </source>
</evidence>
<dbReference type="AlphaFoldDB" id="A0A8I0KHN4"/>
<evidence type="ECO:0000313" key="5">
    <source>
        <dbReference type="Proteomes" id="UP000587211"/>
    </source>
</evidence>
<keyword evidence="1" id="KW-0732">Signal</keyword>